<sequence>MLQRAQTFPLSINRPIIAEKNETWKIAEVYPFSKMEQKRVCYPNLAPWTPRDGQRKVSSDLEDTIKELRARDSFLGSKENLRDKWSMKFEAANRRLEGTDTAAVPTIMVVAWDENEREYGTEDERLWKEACKDIVRFLRENGAAYFGVEIIHWDRLDYQVVT</sequence>
<organism evidence="1 2">
    <name type="scientific">Daldinia eschscholtzii</name>
    <dbReference type="NCBI Taxonomy" id="292717"/>
    <lineage>
        <taxon>Eukaryota</taxon>
        <taxon>Fungi</taxon>
        <taxon>Dikarya</taxon>
        <taxon>Ascomycota</taxon>
        <taxon>Pezizomycotina</taxon>
        <taxon>Sordariomycetes</taxon>
        <taxon>Xylariomycetidae</taxon>
        <taxon>Xylariales</taxon>
        <taxon>Hypoxylaceae</taxon>
        <taxon>Daldinia</taxon>
    </lineage>
</organism>
<name>A0AAX6MED9_9PEZI</name>
<dbReference type="EMBL" id="JBANMG010000007">
    <property type="protein sequence ID" value="KAK6950985.1"/>
    <property type="molecule type" value="Genomic_DNA"/>
</dbReference>
<proteinExistence type="predicted"/>
<accession>A0AAX6MED9</accession>
<protein>
    <submittedName>
        <fullName evidence="1">Uncharacterized protein</fullName>
    </submittedName>
</protein>
<evidence type="ECO:0000313" key="2">
    <source>
        <dbReference type="Proteomes" id="UP001369815"/>
    </source>
</evidence>
<gene>
    <name evidence="1" type="ORF">Daesc_007513</name>
</gene>
<keyword evidence="2" id="KW-1185">Reference proteome</keyword>
<reference evidence="1 2" key="1">
    <citation type="journal article" date="2024" name="Front Chem Biol">
        <title>Unveiling the potential of Daldinia eschscholtzii MFLUCC 19-0629 through bioactivity and bioinformatics studies for enhanced sustainable agriculture production.</title>
        <authorList>
            <person name="Brooks S."/>
            <person name="Weaver J.A."/>
            <person name="Klomchit A."/>
            <person name="Alharthi S.A."/>
            <person name="Onlamun T."/>
            <person name="Nurani R."/>
            <person name="Vong T.K."/>
            <person name="Alberti F."/>
            <person name="Greco C."/>
        </authorList>
    </citation>
    <scope>NUCLEOTIDE SEQUENCE [LARGE SCALE GENOMIC DNA]</scope>
    <source>
        <strain evidence="1">MFLUCC 19-0629</strain>
    </source>
</reference>
<dbReference type="Proteomes" id="UP001369815">
    <property type="component" value="Unassembled WGS sequence"/>
</dbReference>
<comment type="caution">
    <text evidence="1">The sequence shown here is derived from an EMBL/GenBank/DDBJ whole genome shotgun (WGS) entry which is preliminary data.</text>
</comment>
<dbReference type="AlphaFoldDB" id="A0AAX6MED9"/>
<evidence type="ECO:0000313" key="1">
    <source>
        <dbReference type="EMBL" id="KAK6950985.1"/>
    </source>
</evidence>